<proteinExistence type="predicted"/>
<dbReference type="Proteomes" id="UP001597318">
    <property type="component" value="Unassembled WGS sequence"/>
</dbReference>
<sequence>MNKKNVLIITGLLLLLVLFTSPFWFWQLKASENVNVLIIDKTVPDQSYREHKGLVWLLNHLKLTKDDGDVYKAQDDYVGFVPSNEPPKFDTREFPDDLSPYDVLYLADGYGVYKDEYLEGNQEGNRSELLYGGMTIEEVRALSASLIENEQTLIAEFNTFGSPTEEKVRQEFYNLLNIDWTGWMGRYFNELSNAEVPIWVKNNYEAQYGKPFEYTGNGFVFVNEEDQVVVLTNKDTSDDHALFTLTDKGLSTFDMDKTVQYNYWFDIVNARSEEEVQATFDLPLTDSGKQKLNEFNIPTKFPAVIHHNNQMYDSYYFAGDFVDQEKVPSIYQMSGLSMWQKLFSFEQKGRTDTFFWKAYVPMMTTILTEREKAPVSQNAKVEPEVLTKEGMKLIGAANEDYLQVYKNGAWEDVLIKGVNMGIAKPGTFPGETGITKQEYARWFDQISEMNANALRVYTIHPPAFYQALYEHNISREDPLYLFHGVWVNEDVFFDAEAKRTAYDPEVMDDFKAEIQRTVDIIHGNADIEERTGHASGKYVHDLSPYLLGWIIGVEWDPDSVIRTNEKYPTKTNYDGKYMATSNASAFEVWLAEMMDYTASYEAEHYQWQHPMSFTNWVTTDLLTHPAEPSEDEDKVSINPNKIKAKESFYPGLFASYHIYPYYPDFLNYEEKYVNFIDHRGEKNNYAGYLNDMKEHHDMPVVVAEYGIPASRGLTHENVHGYDQGNHSEQEQGQFLSSLYEDIVEQNMAGGLVFSWQDEWFKRTWNTMEYDNPDRRPFWDNIQTNEQHFGLLSFDPDTEETQLQIDGDTSDWKARNADPLAQSNKEEPIKNVFMSSDERGLFIRIDYDQTKWNPEKYNTSILLNTIKNQGQSTIPNVKGVNEEGIDFLVELNGEDQSRVLVDSYYDTFYYHYGKVLNMIETKDYANKKNNGIYHPIRLTLNKELTINKEEGQMTVPFSSYETGKLTYGVANPQKENSTSLADYYIKDGTLELRLPWLMINVKDPSQKEIMGDVWSEKGIASSEKIQSLFAKVVVTNKDQDPVQMVPSLEGDWIQYSWDNWDEPTYHERLKKSYNDLQETFKNTNINE</sequence>
<dbReference type="EMBL" id="JBHUIK010000005">
    <property type="protein sequence ID" value="MFD2215830.1"/>
    <property type="molecule type" value="Genomic_DNA"/>
</dbReference>
<reference evidence="2" key="1">
    <citation type="journal article" date="2019" name="Int. J. Syst. Evol. Microbiol.">
        <title>The Global Catalogue of Microorganisms (GCM) 10K type strain sequencing project: providing services to taxonomists for standard genome sequencing and annotation.</title>
        <authorList>
            <consortium name="The Broad Institute Genomics Platform"/>
            <consortium name="The Broad Institute Genome Sequencing Center for Infectious Disease"/>
            <person name="Wu L."/>
            <person name="Ma J."/>
        </authorList>
    </citation>
    <scope>NUCLEOTIDE SEQUENCE [LARGE SCALE GENOMIC DNA]</scope>
    <source>
        <strain evidence="2">CGMCC 1.15474</strain>
    </source>
</reference>
<name>A0ABW5C3K9_9BACI</name>
<dbReference type="SUPFAM" id="SSF51445">
    <property type="entry name" value="(Trans)glycosidases"/>
    <property type="match status" value="1"/>
</dbReference>
<accession>A0ABW5C3K9</accession>
<gene>
    <name evidence="1" type="ORF">ACFSKK_19275</name>
</gene>
<evidence type="ECO:0000313" key="2">
    <source>
        <dbReference type="Proteomes" id="UP001597318"/>
    </source>
</evidence>
<organism evidence="1 2">
    <name type="scientific">Metabacillus endolithicus</name>
    <dbReference type="NCBI Taxonomy" id="1535204"/>
    <lineage>
        <taxon>Bacteria</taxon>
        <taxon>Bacillati</taxon>
        <taxon>Bacillota</taxon>
        <taxon>Bacilli</taxon>
        <taxon>Bacillales</taxon>
        <taxon>Bacillaceae</taxon>
        <taxon>Metabacillus</taxon>
    </lineage>
</organism>
<dbReference type="InterPro" id="IPR017853">
    <property type="entry name" value="GH"/>
</dbReference>
<protein>
    <recommendedName>
        <fullName evidence="3">Family 2 glycosyl transferase</fullName>
    </recommendedName>
</protein>
<comment type="caution">
    <text evidence="1">The sequence shown here is derived from an EMBL/GenBank/DDBJ whole genome shotgun (WGS) entry which is preliminary data.</text>
</comment>
<dbReference type="RefSeq" id="WP_247345465.1">
    <property type="nucleotide sequence ID" value="NZ_CP095550.1"/>
</dbReference>
<evidence type="ECO:0000313" key="1">
    <source>
        <dbReference type="EMBL" id="MFD2215830.1"/>
    </source>
</evidence>
<keyword evidence="2" id="KW-1185">Reference proteome</keyword>
<evidence type="ECO:0008006" key="3">
    <source>
        <dbReference type="Google" id="ProtNLM"/>
    </source>
</evidence>
<dbReference type="Gene3D" id="3.20.20.80">
    <property type="entry name" value="Glycosidases"/>
    <property type="match status" value="1"/>
</dbReference>